<dbReference type="UniPathway" id="UPA00904">
    <property type="reaction ID" value="UER00872"/>
</dbReference>
<evidence type="ECO:0000256" key="1">
    <source>
        <dbReference type="ARBA" id="ARBA00010165"/>
    </source>
</evidence>
<dbReference type="Gene3D" id="3.90.1200.10">
    <property type="match status" value="1"/>
</dbReference>
<evidence type="ECO:0000256" key="2">
    <source>
        <dbReference type="ARBA" id="ARBA00011738"/>
    </source>
</evidence>
<dbReference type="EC" id="2.7.1.100" evidence="7"/>
<feature type="binding site" evidence="7">
    <location>
        <begin position="250"/>
        <end position="252"/>
    </location>
    <ligand>
        <name>ATP</name>
        <dbReference type="ChEBI" id="CHEBI:30616"/>
    </ligand>
</feature>
<dbReference type="Proteomes" id="UP000002754">
    <property type="component" value="Unassembled WGS sequence"/>
</dbReference>
<dbReference type="InterPro" id="IPR011009">
    <property type="entry name" value="Kinase-like_dom_sf"/>
</dbReference>
<proteinExistence type="inferred from homology"/>
<evidence type="ECO:0000313" key="9">
    <source>
        <dbReference type="EMBL" id="KGA97113.1"/>
    </source>
</evidence>
<evidence type="ECO:0000256" key="5">
    <source>
        <dbReference type="ARBA" id="ARBA00022777"/>
    </source>
</evidence>
<dbReference type="NCBIfam" id="TIGR01767">
    <property type="entry name" value="MTRK"/>
    <property type="match status" value="1"/>
</dbReference>
<dbReference type="Gene3D" id="3.30.200.20">
    <property type="entry name" value="Phosphorylase Kinase, domain 1"/>
    <property type="match status" value="1"/>
</dbReference>
<feature type="binding site" evidence="7">
    <location>
        <position position="233"/>
    </location>
    <ligand>
        <name>substrate</name>
    </ligand>
</feature>
<keyword evidence="6 7" id="KW-0067">ATP-binding</keyword>
<dbReference type="STRING" id="1218173.BALCAV_0212365"/>
<dbReference type="GO" id="GO:0005524">
    <property type="term" value="F:ATP binding"/>
    <property type="evidence" value="ECO:0007669"/>
    <property type="project" value="UniProtKB-UniRule"/>
</dbReference>
<dbReference type="Pfam" id="PF01636">
    <property type="entry name" value="APH"/>
    <property type="match status" value="1"/>
</dbReference>
<keyword evidence="5 7" id="KW-0418">Kinase</keyword>
<evidence type="ECO:0000256" key="6">
    <source>
        <dbReference type="ARBA" id="ARBA00022840"/>
    </source>
</evidence>
<evidence type="ECO:0000256" key="3">
    <source>
        <dbReference type="ARBA" id="ARBA00022679"/>
    </source>
</evidence>
<dbReference type="AlphaFoldDB" id="A0A094WMC3"/>
<feature type="binding site" evidence="7">
    <location>
        <begin position="115"/>
        <end position="117"/>
    </location>
    <ligand>
        <name>ATP</name>
        <dbReference type="ChEBI" id="CHEBI:30616"/>
    </ligand>
</feature>
<keyword evidence="3 7" id="KW-0808">Transferase</keyword>
<gene>
    <name evidence="7 9" type="primary">mtnK</name>
    <name evidence="10" type="synonym">ykrT</name>
    <name evidence="10" type="ORF">AJ85_14780</name>
    <name evidence="9" type="ORF">BALCAV_0212365</name>
</gene>
<dbReference type="HAMAP" id="MF_01683">
    <property type="entry name" value="Salvage_MtnK"/>
    <property type="match status" value="1"/>
</dbReference>
<dbReference type="GO" id="GO:0019509">
    <property type="term" value="P:L-methionine salvage from methylthioadenosine"/>
    <property type="evidence" value="ECO:0007669"/>
    <property type="project" value="UniProtKB-UniRule"/>
</dbReference>
<dbReference type="OrthoDB" id="9777791at2"/>
<dbReference type="GO" id="GO:0046522">
    <property type="term" value="F:S-methyl-5-thioribose kinase activity"/>
    <property type="evidence" value="ECO:0007669"/>
    <property type="project" value="UniProtKB-UniRule"/>
</dbReference>
<keyword evidence="11" id="KW-1185">Reference proteome</keyword>
<dbReference type="RefSeq" id="WP_004428019.1">
    <property type="nucleotide sequence ID" value="NZ_ALPT02000037.1"/>
</dbReference>
<name>A0A094WMC3_ALKAL</name>
<comment type="pathway">
    <text evidence="7">Amino-acid biosynthesis; L-methionine biosynthesis via salvage pathway; S-methyl-5-thio-alpha-D-ribose 1-phosphate from S-methyl-5'-thioadenosine (hydrolase route): step 2/2.</text>
</comment>
<reference evidence="9 11" key="1">
    <citation type="journal article" date="2014" name="Genome Announc.">
        <title>Draft Genome Sequence of Bacillus alcalophilus AV1934, a Classic Alkaliphile Isolated from Human Feces in 1934.</title>
        <authorList>
            <person name="Attie O."/>
            <person name="Jayaprakash A."/>
            <person name="Shah H."/>
            <person name="Paulsen I.T."/>
            <person name="Morino M."/>
            <person name="Takahashi Y."/>
            <person name="Narumi I."/>
            <person name="Sachidanandam R."/>
            <person name="Satoh K."/>
            <person name="Ito M."/>
            <person name="Krulwich T.A."/>
        </authorList>
    </citation>
    <scope>NUCLEOTIDE SEQUENCE [LARGE SCALE GENOMIC DNA]</scope>
    <source>
        <strain evidence="9 11">AV1934</strain>
    </source>
</reference>
<dbReference type="PANTHER" id="PTHR34273">
    <property type="entry name" value="METHYLTHIORIBOSE KINASE"/>
    <property type="match status" value="1"/>
</dbReference>
<dbReference type="InterPro" id="IPR009212">
    <property type="entry name" value="Methylthioribose_kinase"/>
</dbReference>
<dbReference type="SUPFAM" id="SSF56112">
    <property type="entry name" value="Protein kinase-like (PK-like)"/>
    <property type="match status" value="1"/>
</dbReference>
<evidence type="ECO:0000256" key="4">
    <source>
        <dbReference type="ARBA" id="ARBA00022741"/>
    </source>
</evidence>
<comment type="function">
    <text evidence="7">Catalyzes the phosphorylation of methylthioribose into methylthioribose-1-phosphate.</text>
</comment>
<sequence length="405" mass="45680">MTVQTKKQYEELNTKTAVSYLINLGLIKTDEETTVAEIGDGNLNYVFHIISQTTGRSFIIKQALPYAKVVGESWPLTLDRARIEASALKEAAKVVPELVPKVFHLDPDLALTVMEDLSHLTILRAGLIAGNQYPLVAEHIGKYLAHTLFTTSTFGINPQAAKKLAVTYSNPELCKITEDLVFTDPYFNCETNNFEEHLTPRVHELWQDKELKKEVAKLKHLFLTKSETLIHGDLHTGSIFVSETETKVIDPEFSFYGPFGFDIGAFLANLIMNLIAQEGHQQDSEQKEDLQNYLLDTIEKTWDIFTSEFKKLWLAKSIEPFSELEGYVEEVLTDIWQDALGFTGCKMIRRMIGLAHVLDVDSIESAEIRLRVQTSIINLGRKLILERKQIGGVLELVSTVEGAYS</sequence>
<dbReference type="eggNOG" id="COG4857">
    <property type="taxonomic scope" value="Bacteria"/>
</dbReference>
<evidence type="ECO:0000313" key="10">
    <source>
        <dbReference type="EMBL" id="THG89837.1"/>
    </source>
</evidence>
<keyword evidence="7" id="KW-0486">Methionine biosynthesis</keyword>
<organism evidence="9 11">
    <name type="scientific">Alkalihalobacillus alcalophilus ATCC 27647 = CGMCC 1.3604</name>
    <dbReference type="NCBI Taxonomy" id="1218173"/>
    <lineage>
        <taxon>Bacteria</taxon>
        <taxon>Bacillati</taxon>
        <taxon>Bacillota</taxon>
        <taxon>Bacilli</taxon>
        <taxon>Bacillales</taxon>
        <taxon>Bacillaceae</taxon>
        <taxon>Alkalihalobacillus</taxon>
    </lineage>
</organism>
<feature type="binding site" evidence="7">
    <location>
        <position position="44"/>
    </location>
    <ligand>
        <name>ATP</name>
        <dbReference type="ChEBI" id="CHEBI:30616"/>
    </ligand>
</feature>
<protein>
    <recommendedName>
        <fullName evidence="7">Methylthioribose kinase</fullName>
        <shortName evidence="7">MTR kinase</shortName>
        <ecNumber evidence="7">2.7.1.100</ecNumber>
    </recommendedName>
</protein>
<comment type="similarity">
    <text evidence="1 7">Belongs to the methylthioribose kinase family.</text>
</comment>
<comment type="catalytic activity">
    <reaction evidence="7">
        <text>5-(methylsulfanyl)-D-ribose + ATP = 5-(methylsulfanyl)-alpha-D-ribose 1-phosphate + ADP + H(+)</text>
        <dbReference type="Rhea" id="RHEA:22312"/>
        <dbReference type="ChEBI" id="CHEBI:15378"/>
        <dbReference type="ChEBI" id="CHEBI:30616"/>
        <dbReference type="ChEBI" id="CHEBI:58533"/>
        <dbReference type="ChEBI" id="CHEBI:78440"/>
        <dbReference type="ChEBI" id="CHEBI:456216"/>
        <dbReference type="EC" id="2.7.1.100"/>
    </reaction>
</comment>
<evidence type="ECO:0000313" key="12">
    <source>
        <dbReference type="Proteomes" id="UP000297014"/>
    </source>
</evidence>
<dbReference type="EMBL" id="JALP01000193">
    <property type="protein sequence ID" value="THG89837.1"/>
    <property type="molecule type" value="Genomic_DNA"/>
</dbReference>
<feature type="binding site" evidence="7">
    <location>
        <position position="61"/>
    </location>
    <ligand>
        <name>ATP</name>
        <dbReference type="ChEBI" id="CHEBI:30616"/>
    </ligand>
</feature>
<dbReference type="InterPro" id="IPR002575">
    <property type="entry name" value="Aminoglycoside_PTrfase"/>
</dbReference>
<evidence type="ECO:0000259" key="8">
    <source>
        <dbReference type="Pfam" id="PF01636"/>
    </source>
</evidence>
<keyword evidence="4 7" id="KW-0547">Nucleotide-binding</keyword>
<feature type="binding site" evidence="7">
    <location>
        <position position="349"/>
    </location>
    <ligand>
        <name>substrate</name>
    </ligand>
</feature>
<accession>A0A094WMC3</accession>
<comment type="caution">
    <text evidence="9">The sequence shown here is derived from an EMBL/GenBank/DDBJ whole genome shotgun (WGS) entry which is preliminary data.</text>
</comment>
<evidence type="ECO:0000313" key="11">
    <source>
        <dbReference type="Proteomes" id="UP000002754"/>
    </source>
</evidence>
<keyword evidence="7" id="KW-0028">Amino-acid biosynthesis</keyword>
<feature type="domain" description="Aminoglycoside phosphotransferase" evidence="8">
    <location>
        <begin position="35"/>
        <end position="270"/>
    </location>
</feature>
<reference evidence="10 12" key="2">
    <citation type="submission" date="2014-01" db="EMBL/GenBank/DDBJ databases">
        <title>Draft genome sequencing of Bacillus alcalophilus CGMCC 1.3604.</title>
        <authorList>
            <person name="Yang J."/>
            <person name="Diao L."/>
            <person name="Yang S."/>
        </authorList>
    </citation>
    <scope>NUCLEOTIDE SEQUENCE [LARGE SCALE GENOMIC DNA]</scope>
    <source>
        <strain evidence="10 12">CGMCC 1.3604</strain>
    </source>
</reference>
<dbReference type="EMBL" id="ALPT02000037">
    <property type="protein sequence ID" value="KGA97113.1"/>
    <property type="molecule type" value="Genomic_DNA"/>
</dbReference>
<dbReference type="Proteomes" id="UP000297014">
    <property type="component" value="Unassembled WGS sequence"/>
</dbReference>
<comment type="subunit">
    <text evidence="2 7">Homodimer.</text>
</comment>
<dbReference type="PANTHER" id="PTHR34273:SF2">
    <property type="entry name" value="METHYLTHIORIBOSE KINASE"/>
    <property type="match status" value="1"/>
</dbReference>
<evidence type="ECO:0000256" key="7">
    <source>
        <dbReference type="HAMAP-Rule" id="MF_01683"/>
    </source>
</evidence>
<dbReference type="PIRSF" id="PIRSF031134">
    <property type="entry name" value="MTRK"/>
    <property type="match status" value="1"/>
</dbReference>